<dbReference type="InterPro" id="IPR008042">
    <property type="entry name" value="Retrotrans_Pao"/>
</dbReference>
<dbReference type="InterPro" id="IPR043502">
    <property type="entry name" value="DNA/RNA_pol_sf"/>
</dbReference>
<keyword evidence="4" id="KW-1185">Reference proteome</keyword>
<proteinExistence type="predicted"/>
<dbReference type="GO" id="GO:0004190">
    <property type="term" value="F:aspartic-type endopeptidase activity"/>
    <property type="evidence" value="ECO:0007669"/>
    <property type="project" value="InterPro"/>
</dbReference>
<dbReference type="PANTHER" id="PTHR47331:SF5">
    <property type="entry name" value="RIBONUCLEASE H"/>
    <property type="match status" value="1"/>
</dbReference>
<feature type="non-terminal residue" evidence="5">
    <location>
        <position position="1076"/>
    </location>
</feature>
<evidence type="ECO:0000259" key="3">
    <source>
        <dbReference type="PROSITE" id="PS50175"/>
    </source>
</evidence>
<dbReference type="GO" id="GO:0006508">
    <property type="term" value="P:proteolysis"/>
    <property type="evidence" value="ECO:0007669"/>
    <property type="project" value="InterPro"/>
</dbReference>
<dbReference type="SUPFAM" id="SSF56672">
    <property type="entry name" value="DNA/RNA polymerases"/>
    <property type="match status" value="1"/>
</dbReference>
<dbReference type="AlphaFoldDB" id="A0A6J1QSJ6"/>
<dbReference type="InterPro" id="IPR005312">
    <property type="entry name" value="DUF1759"/>
</dbReference>
<name>A0A6J1QSJ6_9HYME</name>
<evidence type="ECO:0000256" key="2">
    <source>
        <dbReference type="SAM" id="MobiDB-lite"/>
    </source>
</evidence>
<dbReference type="RefSeq" id="XP_024883926.1">
    <property type="nucleotide sequence ID" value="XM_025028158.1"/>
</dbReference>
<sequence length="1076" mass="120428">MPIDTETLIRSQTELHGRISRAYENLKKAGTTKVTLGVAEARLQGLESNWAKFEAQHESIFDTPWERIKELDYVKQSVFALAEEAYLHQKGIFLDLVRSLKAKEDAASSTAGQETATVTSRTALPRIQLPEFTGKYEDWPAFRDLFLSIVGKDTAATQVEKLHYLKSCLKGEAELLIRNVTTTGENYERAWNLLSSYYENKRLLVRAYLANFVSLPKMKSESAVELRKIFHGVKATVSSLDGIGRPVSRSEDLFVYLAVELLDPRSRREWETLISETNEPPTYFELEQFLDRRLHALESMLPVRVDSAANKSGNGTAKSARSHLASKQGGKSEGKRGRCPLCTKEHILMFCDEYKKKTAQERRQFVEEKSLCFNCLGRHKVSECVVKKNCSACDARHHSSIHDACRETEIAKTSHVVRGAPVKPVAVLLATARVRVADHFGAWHSARALVDQGSEISMISERLAQQLKLPRLPVSISVFGIGGQKTCTARGRVSLSMSPRSGGAAMAISAIILPRLSAYASGTSAVAMSWAHIRGLSLADPDYSASDAIDVLLGADVYAAILRQGLRRGGNGEPVAQNTTLGWIISGSVGELSSGHSAQAFQCRVEEDLADMVRRFWEQDEIPSTSSVILSQEDRECAEHFARTHRRNASGRYVVRLPVKSPLPDVSDTRRVAVRVLKHMEGRFARDASFHALYRDFMRQYTELGHMTPIPPNANGNDKPRCYLPHHGVMRESSTTTKLRVVFNGSTTVPSGESLNQHLMVGPNLLPPLIILIIKWRRHRFVFATDIEKMYRQIVVDPEDRDMQIIVWRNDPSEEIQDHWLNTITYGLTCSPYLAIQSLRQLAADEREKWPLGAAVLEDETYMDDVLSGAATIPAAKAIQRQLVQICTAGGFPLKKWSANEDALLEDLPVEDRLQQEPRGWQPGESHLTLGLRWHPRDDCFAFAIRLPRVETFSRRAALSLTARLFDPLGRRIEIHGFSDASERAYAAVIYVRTEDESGRVEVRMVAAKTKVAPLKQVTLPRLELSAAKLLVQLAAPVQLTLEAREAPLYCWTDAKVVLGWIRGHPANWKTYVANR</sequence>
<dbReference type="GO" id="GO:0071897">
    <property type="term" value="P:DNA biosynthetic process"/>
    <property type="evidence" value="ECO:0007669"/>
    <property type="project" value="UniProtKB-ARBA"/>
</dbReference>
<organism evidence="4 5">
    <name type="scientific">Temnothorax curvispinosus</name>
    <dbReference type="NCBI Taxonomy" id="300111"/>
    <lineage>
        <taxon>Eukaryota</taxon>
        <taxon>Metazoa</taxon>
        <taxon>Ecdysozoa</taxon>
        <taxon>Arthropoda</taxon>
        <taxon>Hexapoda</taxon>
        <taxon>Insecta</taxon>
        <taxon>Pterygota</taxon>
        <taxon>Neoptera</taxon>
        <taxon>Endopterygota</taxon>
        <taxon>Hymenoptera</taxon>
        <taxon>Apocrita</taxon>
        <taxon>Aculeata</taxon>
        <taxon>Formicoidea</taxon>
        <taxon>Formicidae</taxon>
        <taxon>Myrmicinae</taxon>
        <taxon>Temnothorax</taxon>
    </lineage>
</organism>
<dbReference type="PANTHER" id="PTHR47331">
    <property type="entry name" value="PHD-TYPE DOMAIN-CONTAINING PROTEIN"/>
    <property type="match status" value="1"/>
</dbReference>
<protein>
    <submittedName>
        <fullName evidence="5">Uncharacterized protein LOC112462412</fullName>
    </submittedName>
</protein>
<dbReference type="Proteomes" id="UP000504618">
    <property type="component" value="Unplaced"/>
</dbReference>
<evidence type="ECO:0000256" key="1">
    <source>
        <dbReference type="ARBA" id="ARBA00022801"/>
    </source>
</evidence>
<evidence type="ECO:0000313" key="5">
    <source>
        <dbReference type="RefSeq" id="XP_024883926.1"/>
    </source>
</evidence>
<dbReference type="CDD" id="cd00303">
    <property type="entry name" value="retropepsin_like"/>
    <property type="match status" value="1"/>
</dbReference>
<dbReference type="Pfam" id="PF03564">
    <property type="entry name" value="DUF1759"/>
    <property type="match status" value="1"/>
</dbReference>
<feature type="domain" description="Peptidase A2" evidence="3">
    <location>
        <begin position="446"/>
        <end position="483"/>
    </location>
</feature>
<dbReference type="OrthoDB" id="7692148at2759"/>
<dbReference type="PROSITE" id="PS50175">
    <property type="entry name" value="ASP_PROT_RETROV"/>
    <property type="match status" value="1"/>
</dbReference>
<feature type="region of interest" description="Disordered" evidence="2">
    <location>
        <begin position="308"/>
        <end position="336"/>
    </location>
</feature>
<feature type="compositionally biased region" description="Polar residues" evidence="2">
    <location>
        <begin position="309"/>
        <end position="319"/>
    </location>
</feature>
<dbReference type="Gene3D" id="2.40.70.10">
    <property type="entry name" value="Acid Proteases"/>
    <property type="match status" value="1"/>
</dbReference>
<accession>A0A6J1QSJ6</accession>
<dbReference type="GeneID" id="112462412"/>
<reference evidence="5" key="1">
    <citation type="submission" date="2025-08" db="UniProtKB">
        <authorList>
            <consortium name="RefSeq"/>
        </authorList>
    </citation>
    <scope>IDENTIFICATION</scope>
    <source>
        <tissue evidence="5">Whole body</tissue>
    </source>
</reference>
<evidence type="ECO:0000313" key="4">
    <source>
        <dbReference type="Proteomes" id="UP000504618"/>
    </source>
</evidence>
<dbReference type="InterPro" id="IPR001995">
    <property type="entry name" value="Peptidase_A2_cat"/>
</dbReference>
<gene>
    <name evidence="5" type="primary">LOC112462412</name>
</gene>
<dbReference type="InterPro" id="IPR021109">
    <property type="entry name" value="Peptidase_aspartic_dom_sf"/>
</dbReference>
<dbReference type="Pfam" id="PF05380">
    <property type="entry name" value="Peptidase_A17"/>
    <property type="match status" value="1"/>
</dbReference>
<keyword evidence="1" id="KW-0378">Hydrolase</keyword>